<evidence type="ECO:0000256" key="4">
    <source>
        <dbReference type="ARBA" id="ARBA00022729"/>
    </source>
</evidence>
<reference evidence="8" key="2">
    <citation type="submission" date="2025-08" db="UniProtKB">
        <authorList>
            <consortium name="Ensembl"/>
        </authorList>
    </citation>
    <scope>IDENTIFICATION</scope>
</reference>
<evidence type="ECO:0000256" key="5">
    <source>
        <dbReference type="ARBA" id="ARBA00023180"/>
    </source>
</evidence>
<accession>A0A6J0DIW9</accession>
<feature type="region of interest" description="Disordered" evidence="6">
    <location>
        <begin position="75"/>
        <end position="104"/>
    </location>
</feature>
<reference evidence="8" key="3">
    <citation type="submission" date="2025-09" db="UniProtKB">
        <authorList>
            <consortium name="Ensembl"/>
        </authorList>
    </citation>
    <scope>IDENTIFICATION</scope>
</reference>
<dbReference type="GO" id="GO:0005576">
    <property type="term" value="C:extracellular region"/>
    <property type="evidence" value="ECO:0007669"/>
    <property type="project" value="Ensembl"/>
</dbReference>
<dbReference type="AlphaFoldDB" id="A0A6J0DIW9"/>
<dbReference type="GO" id="GO:0043199">
    <property type="term" value="F:sulfate binding"/>
    <property type="evidence" value="ECO:0007669"/>
    <property type="project" value="Ensembl"/>
</dbReference>
<dbReference type="GO" id="GO:0050839">
    <property type="term" value="F:cell adhesion molecule binding"/>
    <property type="evidence" value="ECO:0007669"/>
    <property type="project" value="Ensembl"/>
</dbReference>
<sequence>MKFFTVLLFASLATASLAVLPGSEDEIHMKTQHTSATSQSIPTSHNSKESTSNKDSSIFREQLVSKDNVVIECTKSKSQKAQTGASQLEETTGPTTSAETTTEGKLTKLNQAIEKKLDKIIGKLMSSVKDIIPGTSDITSQ</sequence>
<evidence type="ECO:0000256" key="6">
    <source>
        <dbReference type="SAM" id="MobiDB-lite"/>
    </source>
</evidence>
<evidence type="ECO:0000313" key="9">
    <source>
        <dbReference type="Proteomes" id="UP000694547"/>
    </source>
</evidence>
<organism evidence="8 9">
    <name type="scientific">Peromyscus maniculatus bairdii</name>
    <name type="common">Prairie deer mouse</name>
    <dbReference type="NCBI Taxonomy" id="230844"/>
    <lineage>
        <taxon>Eukaryota</taxon>
        <taxon>Metazoa</taxon>
        <taxon>Chordata</taxon>
        <taxon>Craniata</taxon>
        <taxon>Vertebrata</taxon>
        <taxon>Euteleostomi</taxon>
        <taxon>Mammalia</taxon>
        <taxon>Eutheria</taxon>
        <taxon>Euarchontoglires</taxon>
        <taxon>Glires</taxon>
        <taxon>Rodentia</taxon>
        <taxon>Myomorpha</taxon>
        <taxon>Muroidea</taxon>
        <taxon>Cricetidae</taxon>
        <taxon>Neotominae</taxon>
        <taxon>Peromyscus</taxon>
    </lineage>
</organism>
<dbReference type="Ensembl" id="ENSPEMT00000008701.2">
    <property type="protein sequence ID" value="ENSPEMP00000004878.2"/>
    <property type="gene ID" value="ENSPEMG00000007279.2"/>
</dbReference>
<dbReference type="Pfam" id="PF05242">
    <property type="entry name" value="GLYCAM-1"/>
    <property type="match status" value="1"/>
</dbReference>
<proteinExistence type="inferred from homology"/>
<reference evidence="8 9" key="1">
    <citation type="submission" date="2018-10" db="EMBL/GenBank/DDBJ databases">
        <title>Improved assembly of the deer mouse Peromyscus maniculatus genome.</title>
        <authorList>
            <person name="Lassance J.-M."/>
            <person name="Hoekstra H.E."/>
        </authorList>
    </citation>
    <scope>NUCLEOTIDE SEQUENCE [LARGE SCALE GENOMIC DNA]</scope>
</reference>
<dbReference type="OrthoDB" id="9796712at2759"/>
<dbReference type="GO" id="GO:0009617">
    <property type="term" value="P:response to bacterium"/>
    <property type="evidence" value="ECO:0007669"/>
    <property type="project" value="Ensembl"/>
</dbReference>
<dbReference type="GeneID" id="102907661"/>
<dbReference type="InterPro" id="IPR007906">
    <property type="entry name" value="GLYCAM-1"/>
</dbReference>
<comment type="similarity">
    <text evidence="1">Belongs to the PP3/GlyCAM-1 family.</text>
</comment>
<feature type="compositionally biased region" description="Polar residues" evidence="6">
    <location>
        <begin position="79"/>
        <end position="88"/>
    </location>
</feature>
<feature type="chain" id="PRO_5044637086" description="Glycosylation-dependent cell adhesion molecule 1" evidence="7">
    <location>
        <begin position="19"/>
        <end position="141"/>
    </location>
</feature>
<dbReference type="Proteomes" id="UP000694547">
    <property type="component" value="Chromosome 20"/>
</dbReference>
<keyword evidence="9" id="KW-1185">Reference proteome</keyword>
<evidence type="ECO:0000256" key="3">
    <source>
        <dbReference type="ARBA" id="ARBA00022553"/>
    </source>
</evidence>
<protein>
    <recommendedName>
        <fullName evidence="2">Glycosylation-dependent cell adhesion molecule 1</fullName>
    </recommendedName>
</protein>
<feature type="compositionally biased region" description="Polar residues" evidence="6">
    <location>
        <begin position="32"/>
        <end position="45"/>
    </location>
</feature>
<dbReference type="GeneTree" id="ENSGT00520000060242"/>
<keyword evidence="3" id="KW-0597">Phosphoprotein</keyword>
<feature type="compositionally biased region" description="Low complexity" evidence="6">
    <location>
        <begin position="89"/>
        <end position="103"/>
    </location>
</feature>
<gene>
    <name evidence="8" type="primary">LOC102907661</name>
</gene>
<name>A0A6J0DIW9_PERMB</name>
<feature type="region of interest" description="Disordered" evidence="6">
    <location>
        <begin position="30"/>
        <end position="60"/>
    </location>
</feature>
<keyword evidence="4 7" id="KW-0732">Signal</keyword>
<keyword evidence="5" id="KW-0325">Glycoprotein</keyword>
<evidence type="ECO:0000256" key="2">
    <source>
        <dbReference type="ARBA" id="ARBA00017339"/>
    </source>
</evidence>
<evidence type="ECO:0000256" key="7">
    <source>
        <dbReference type="SAM" id="SignalP"/>
    </source>
</evidence>
<dbReference type="RefSeq" id="XP_015855836.1">
    <property type="nucleotide sequence ID" value="XM_016000350.2"/>
</dbReference>
<feature type="signal peptide" evidence="7">
    <location>
        <begin position="1"/>
        <end position="18"/>
    </location>
</feature>
<evidence type="ECO:0000313" key="8">
    <source>
        <dbReference type="Ensembl" id="ENSPEMP00000004878.2"/>
    </source>
</evidence>
<evidence type="ECO:0000256" key="1">
    <source>
        <dbReference type="ARBA" id="ARBA00006292"/>
    </source>
</evidence>